<dbReference type="EMBL" id="FOTF01000004">
    <property type="protein sequence ID" value="SFK92221.1"/>
    <property type="molecule type" value="Genomic_DNA"/>
</dbReference>
<feature type="chain" id="PRO_5011521527" description="ATP synthase subunit b" evidence="16">
    <location>
        <begin position="19"/>
        <end position="185"/>
    </location>
</feature>
<dbReference type="NCBIfam" id="NF009989">
    <property type="entry name" value="PRK13455.1"/>
    <property type="match status" value="1"/>
</dbReference>
<evidence type="ECO:0000256" key="4">
    <source>
        <dbReference type="ARBA" id="ARBA00022692"/>
    </source>
</evidence>
<comment type="function">
    <text evidence="11">Component of the F(0) channel, it forms part of the peripheral stalk, linking F(1) to F(0). The b'-subunit is a diverged and duplicated form of b found in plants and photosynthetic bacteria.</text>
</comment>
<evidence type="ECO:0000256" key="2">
    <source>
        <dbReference type="ARBA" id="ARBA00022448"/>
    </source>
</evidence>
<dbReference type="PANTHER" id="PTHR33445:SF1">
    <property type="entry name" value="ATP SYNTHASE SUBUNIT B"/>
    <property type="match status" value="1"/>
</dbReference>
<comment type="subcellular location">
    <subcellularLocation>
        <location evidence="13">Cell membrane</location>
        <topology evidence="13">Single-pass membrane protein</topology>
    </subcellularLocation>
    <subcellularLocation>
        <location evidence="12">Endomembrane system</location>
        <topology evidence="12">Single-pass membrane protein</topology>
    </subcellularLocation>
</comment>
<keyword evidence="5 13" id="KW-0375">Hydrogen ion transport</keyword>
<feature type="signal peptide" evidence="16">
    <location>
        <begin position="1"/>
        <end position="18"/>
    </location>
</feature>
<evidence type="ECO:0000256" key="9">
    <source>
        <dbReference type="ARBA" id="ARBA00023310"/>
    </source>
</evidence>
<dbReference type="GO" id="GO:0046933">
    <property type="term" value="F:proton-transporting ATP synthase activity, rotational mechanism"/>
    <property type="evidence" value="ECO:0007669"/>
    <property type="project" value="UniProtKB-UniRule"/>
</dbReference>
<dbReference type="AlphaFoldDB" id="A0A1I4DK23"/>
<keyword evidence="4 13" id="KW-0812">Transmembrane</keyword>
<dbReference type="GO" id="GO:0046961">
    <property type="term" value="F:proton-transporting ATPase activity, rotational mechanism"/>
    <property type="evidence" value="ECO:0007669"/>
    <property type="project" value="TreeGrafter"/>
</dbReference>
<keyword evidence="9 13" id="KW-0066">ATP synthesis</keyword>
<feature type="coiled-coil region" evidence="15">
    <location>
        <begin position="68"/>
        <end position="146"/>
    </location>
</feature>
<keyword evidence="7 13" id="KW-0406">Ion transport</keyword>
<evidence type="ECO:0000256" key="15">
    <source>
        <dbReference type="SAM" id="Coils"/>
    </source>
</evidence>
<evidence type="ECO:0000256" key="10">
    <source>
        <dbReference type="ARBA" id="ARBA00025198"/>
    </source>
</evidence>
<evidence type="ECO:0000313" key="18">
    <source>
        <dbReference type="Proteomes" id="UP000199550"/>
    </source>
</evidence>
<evidence type="ECO:0000256" key="13">
    <source>
        <dbReference type="HAMAP-Rule" id="MF_01398"/>
    </source>
</evidence>
<dbReference type="InterPro" id="IPR050059">
    <property type="entry name" value="ATP_synthase_B_chain"/>
</dbReference>
<dbReference type="GO" id="GO:0045259">
    <property type="term" value="C:proton-transporting ATP synthase complex"/>
    <property type="evidence" value="ECO:0007669"/>
    <property type="project" value="UniProtKB-KW"/>
</dbReference>
<dbReference type="InterPro" id="IPR002146">
    <property type="entry name" value="ATP_synth_b/b'su_bac/chlpt"/>
</dbReference>
<dbReference type="GO" id="GO:0005886">
    <property type="term" value="C:plasma membrane"/>
    <property type="evidence" value="ECO:0007669"/>
    <property type="project" value="UniProtKB-SubCell"/>
</dbReference>
<keyword evidence="15" id="KW-0175">Coiled coil</keyword>
<dbReference type="PANTHER" id="PTHR33445">
    <property type="entry name" value="ATP SYNTHASE SUBUNIT B', CHLOROPLASTIC"/>
    <property type="match status" value="1"/>
</dbReference>
<dbReference type="RefSeq" id="WP_090186289.1">
    <property type="nucleotide sequence ID" value="NZ_FOTF01000004.1"/>
</dbReference>
<evidence type="ECO:0000256" key="12">
    <source>
        <dbReference type="ARBA" id="ARBA00037847"/>
    </source>
</evidence>
<evidence type="ECO:0000256" key="1">
    <source>
        <dbReference type="ARBA" id="ARBA00005513"/>
    </source>
</evidence>
<keyword evidence="6 13" id="KW-1133">Transmembrane helix</keyword>
<evidence type="ECO:0000256" key="16">
    <source>
        <dbReference type="SAM" id="SignalP"/>
    </source>
</evidence>
<keyword evidence="18" id="KW-1185">Reference proteome</keyword>
<dbReference type="STRING" id="195913.SAMN04488004_104113"/>
<feature type="transmembrane region" description="Helical" evidence="13">
    <location>
        <begin position="28"/>
        <end position="47"/>
    </location>
</feature>
<comment type="similarity">
    <text evidence="1 13 14">Belongs to the ATPase B chain family.</text>
</comment>
<evidence type="ECO:0000256" key="14">
    <source>
        <dbReference type="RuleBase" id="RU003848"/>
    </source>
</evidence>
<dbReference type="CDD" id="cd06503">
    <property type="entry name" value="ATP-synt_Fo_b"/>
    <property type="match status" value="1"/>
</dbReference>
<proteinExistence type="inferred from homology"/>
<comment type="function">
    <text evidence="10 13">F(1)F(0) ATP synthase produces ATP from ADP in the presence of a proton or sodium gradient. F-type ATPases consist of two structural domains, F(1) containing the extramembraneous catalytic core and F(0) containing the membrane proton channel, linked together by a central stalk and a peripheral stalk. During catalysis, ATP synthesis in the catalytic domain of F(1) is coupled via a rotary mechanism of the central stalk subunits to proton translocation.</text>
</comment>
<evidence type="ECO:0000256" key="5">
    <source>
        <dbReference type="ARBA" id="ARBA00022781"/>
    </source>
</evidence>
<keyword evidence="2 13" id="KW-0813">Transport</keyword>
<dbReference type="Pfam" id="PF00430">
    <property type="entry name" value="ATP-synt_B"/>
    <property type="match status" value="1"/>
</dbReference>
<name>A0A1I4DK23_9RHOB</name>
<dbReference type="HAMAP" id="MF_01398">
    <property type="entry name" value="ATP_synth_b_bprime"/>
    <property type="match status" value="1"/>
</dbReference>
<dbReference type="OrthoDB" id="8479836at2"/>
<accession>A0A1I4DK23</accession>
<keyword evidence="16" id="KW-0732">Signal</keyword>
<evidence type="ECO:0000256" key="7">
    <source>
        <dbReference type="ARBA" id="ARBA00023065"/>
    </source>
</evidence>
<evidence type="ECO:0000256" key="3">
    <source>
        <dbReference type="ARBA" id="ARBA00022547"/>
    </source>
</evidence>
<keyword evidence="3 13" id="KW-0138">CF(0)</keyword>
<reference evidence="17 18" key="1">
    <citation type="submission" date="2016-10" db="EMBL/GenBank/DDBJ databases">
        <authorList>
            <person name="de Groot N.N."/>
        </authorList>
    </citation>
    <scope>NUCLEOTIDE SEQUENCE [LARGE SCALE GENOMIC DNA]</scope>
    <source>
        <strain evidence="17 18">DSM 16199</strain>
    </source>
</reference>
<dbReference type="GO" id="GO:0012505">
    <property type="term" value="C:endomembrane system"/>
    <property type="evidence" value="ECO:0007669"/>
    <property type="project" value="UniProtKB-SubCell"/>
</dbReference>
<keyword evidence="8 13" id="KW-0472">Membrane</keyword>
<evidence type="ECO:0000256" key="8">
    <source>
        <dbReference type="ARBA" id="ARBA00023136"/>
    </source>
</evidence>
<evidence type="ECO:0000256" key="11">
    <source>
        <dbReference type="ARBA" id="ARBA00025614"/>
    </source>
</evidence>
<keyword evidence="13" id="KW-1003">Cell membrane</keyword>
<evidence type="ECO:0000256" key="6">
    <source>
        <dbReference type="ARBA" id="ARBA00022989"/>
    </source>
</evidence>
<organism evidence="17 18">
    <name type="scientific">Loktanella salsilacus</name>
    <dbReference type="NCBI Taxonomy" id="195913"/>
    <lineage>
        <taxon>Bacteria</taxon>
        <taxon>Pseudomonadati</taxon>
        <taxon>Pseudomonadota</taxon>
        <taxon>Alphaproteobacteria</taxon>
        <taxon>Rhodobacterales</taxon>
        <taxon>Roseobacteraceae</taxon>
        <taxon>Loktanella</taxon>
    </lineage>
</organism>
<gene>
    <name evidence="13" type="primary">atpF</name>
    <name evidence="17" type="ORF">SAMN04488004_104113</name>
</gene>
<dbReference type="Proteomes" id="UP000199550">
    <property type="component" value="Unassembled WGS sequence"/>
</dbReference>
<evidence type="ECO:0000313" key="17">
    <source>
        <dbReference type="EMBL" id="SFK92221.1"/>
    </source>
</evidence>
<comment type="subunit">
    <text evidence="13">F-type ATPases have 2 components, F(1) - the catalytic core - and F(0) - the membrane proton channel. F(1) has five subunits: alpha(3), beta(3), gamma(1), delta(1), epsilon(1). F(0) has three main subunits: a(1), b(2) and c(10-14). The alpha and beta chains form an alternating ring which encloses part of the gamma chain. F(1) is attached to F(0) by a central stalk formed by the gamma and epsilon chains, while a peripheral stalk is formed by the delta and b chains.</text>
</comment>
<protein>
    <recommendedName>
        <fullName evidence="13">ATP synthase subunit b</fullName>
    </recommendedName>
    <alternativeName>
        <fullName evidence="13">ATP synthase F(0) sector subunit b</fullName>
    </alternativeName>
    <alternativeName>
        <fullName evidence="13">ATPase subunit I</fullName>
    </alternativeName>
    <alternativeName>
        <fullName evidence="13">F-type ATPase subunit b</fullName>
        <shortName evidence="13">F-ATPase subunit b</shortName>
    </alternativeName>
</protein>
<sequence length="185" mass="20123">MRYLMIPLFTVLASPAMAATGPFFSLRNTNFIVLLAFILFIAILMYMKIPAKIGAMLDARADGIRSDLDEARALREEAQTLLASYERKQKEVQEQADRIVANARTEAVRSAQESKDDIAASIARRLASAEEQLESARAAAVKDVQNRAVTVAVAAAKDVIASNMDAARANALIDESIATVKAKMH</sequence>